<dbReference type="PANTHER" id="PTHR43201:SF5">
    <property type="entry name" value="MEDIUM-CHAIN ACYL-COA LIGASE ACSF2, MITOCHONDRIAL"/>
    <property type="match status" value="1"/>
</dbReference>
<evidence type="ECO:0000256" key="1">
    <source>
        <dbReference type="ARBA" id="ARBA00006432"/>
    </source>
</evidence>
<feature type="domain" description="AMP-dependent synthetase/ligase" evidence="3">
    <location>
        <begin position="1"/>
        <end position="257"/>
    </location>
</feature>
<dbReference type="AlphaFoldDB" id="A0A382CZR6"/>
<evidence type="ECO:0000259" key="3">
    <source>
        <dbReference type="Pfam" id="PF00501"/>
    </source>
</evidence>
<name>A0A382CZR6_9ZZZZ</name>
<dbReference type="InterPro" id="IPR042099">
    <property type="entry name" value="ANL_N_sf"/>
</dbReference>
<protein>
    <recommendedName>
        <fullName evidence="3">AMP-dependent synthetase/ligase domain-containing protein</fullName>
    </recommendedName>
</protein>
<gene>
    <name evidence="4" type="ORF">METZ01_LOCUS184542</name>
</gene>
<dbReference type="SUPFAM" id="SSF56801">
    <property type="entry name" value="Acetyl-CoA synthetase-like"/>
    <property type="match status" value="1"/>
</dbReference>
<evidence type="ECO:0000313" key="4">
    <source>
        <dbReference type="EMBL" id="SVB31688.1"/>
    </source>
</evidence>
<organism evidence="4">
    <name type="scientific">marine metagenome</name>
    <dbReference type="NCBI Taxonomy" id="408172"/>
    <lineage>
        <taxon>unclassified sequences</taxon>
        <taxon>metagenomes</taxon>
        <taxon>ecological metagenomes</taxon>
    </lineage>
</organism>
<dbReference type="InterPro" id="IPR000873">
    <property type="entry name" value="AMP-dep_synth/lig_dom"/>
</dbReference>
<dbReference type="Gene3D" id="3.40.50.12780">
    <property type="entry name" value="N-terminal domain of ligase-like"/>
    <property type="match status" value="1"/>
</dbReference>
<feature type="non-terminal residue" evidence="4">
    <location>
        <position position="257"/>
    </location>
</feature>
<evidence type="ECO:0000256" key="2">
    <source>
        <dbReference type="ARBA" id="ARBA00022598"/>
    </source>
</evidence>
<dbReference type="PROSITE" id="PS00455">
    <property type="entry name" value="AMP_BINDING"/>
    <property type="match status" value="1"/>
</dbReference>
<dbReference type="GO" id="GO:0031956">
    <property type="term" value="F:medium-chain fatty acid-CoA ligase activity"/>
    <property type="evidence" value="ECO:0007669"/>
    <property type="project" value="TreeGrafter"/>
</dbReference>
<dbReference type="PANTHER" id="PTHR43201">
    <property type="entry name" value="ACYL-COA SYNTHETASE"/>
    <property type="match status" value="1"/>
</dbReference>
<dbReference type="Pfam" id="PF00501">
    <property type="entry name" value="AMP-binding"/>
    <property type="match status" value="1"/>
</dbReference>
<accession>A0A382CZR6</accession>
<sequence length="257" mass="26790">MARRLSPLGVAPGATVALVAHPSALSVQAIHAVHRTGAVLAPLNPRLNPASIENALETVGPCVILSTRQDILALGLDPDWVTPVDDLPKAVVQGEGTADSPSMREDPESPLAVILTSGTSGDPKTIPIYSNALDTNSRAVAARLDLGETDRWYASLSIAHIGGLAQIHRSVQVGCTLLVRGKFSARVLADLIDSGDVTHTSLVPTMLQQLLEVREGLSVPPTLKCLLVGGAAAGKDLVETALRKGYPIALTYGITEA</sequence>
<dbReference type="EMBL" id="UINC01036947">
    <property type="protein sequence ID" value="SVB31688.1"/>
    <property type="molecule type" value="Genomic_DNA"/>
</dbReference>
<comment type="similarity">
    <text evidence="1">Belongs to the ATP-dependent AMP-binding enzyme family.</text>
</comment>
<dbReference type="InterPro" id="IPR020845">
    <property type="entry name" value="AMP-binding_CS"/>
</dbReference>
<reference evidence="4" key="1">
    <citation type="submission" date="2018-05" db="EMBL/GenBank/DDBJ databases">
        <authorList>
            <person name="Lanie J.A."/>
            <person name="Ng W.-L."/>
            <person name="Kazmierczak K.M."/>
            <person name="Andrzejewski T.M."/>
            <person name="Davidsen T.M."/>
            <person name="Wayne K.J."/>
            <person name="Tettelin H."/>
            <person name="Glass J.I."/>
            <person name="Rusch D."/>
            <person name="Podicherti R."/>
            <person name="Tsui H.-C.T."/>
            <person name="Winkler M.E."/>
        </authorList>
    </citation>
    <scope>NUCLEOTIDE SEQUENCE</scope>
</reference>
<keyword evidence="2" id="KW-0436">Ligase</keyword>
<dbReference type="GO" id="GO:0006631">
    <property type="term" value="P:fatty acid metabolic process"/>
    <property type="evidence" value="ECO:0007669"/>
    <property type="project" value="TreeGrafter"/>
</dbReference>
<proteinExistence type="inferred from homology"/>